<name>A0AAV7C8K1_ENGPU</name>
<dbReference type="AlphaFoldDB" id="A0AAV7C8K1"/>
<keyword evidence="2" id="KW-1185">Reference proteome</keyword>
<protein>
    <submittedName>
        <fullName evidence="1">Uncharacterized protein</fullName>
    </submittedName>
</protein>
<evidence type="ECO:0000313" key="1">
    <source>
        <dbReference type="EMBL" id="KAG8581335.1"/>
    </source>
</evidence>
<gene>
    <name evidence="1" type="ORF">GDO81_007638</name>
</gene>
<organism evidence="1 2">
    <name type="scientific">Engystomops pustulosus</name>
    <name type="common">Tungara frog</name>
    <name type="synonym">Physalaemus pustulosus</name>
    <dbReference type="NCBI Taxonomy" id="76066"/>
    <lineage>
        <taxon>Eukaryota</taxon>
        <taxon>Metazoa</taxon>
        <taxon>Chordata</taxon>
        <taxon>Craniata</taxon>
        <taxon>Vertebrata</taxon>
        <taxon>Euteleostomi</taxon>
        <taxon>Amphibia</taxon>
        <taxon>Batrachia</taxon>
        <taxon>Anura</taxon>
        <taxon>Neobatrachia</taxon>
        <taxon>Hyloidea</taxon>
        <taxon>Leptodactylidae</taxon>
        <taxon>Leiuperinae</taxon>
        <taxon>Engystomops</taxon>
    </lineage>
</organism>
<sequence>MSKNIFCALSTQRTLSSVQDIKNSGIDWHRVQFFWYKRLESLDNLMQVTYKVWRYIYHFLSICQILAFNQIKDIKFSGVYMNSC</sequence>
<accession>A0AAV7C8K1</accession>
<reference evidence="1" key="1">
    <citation type="thesis" date="2020" institute="ProQuest LLC" country="789 East Eisenhower Parkway, Ann Arbor, MI, USA">
        <title>Comparative Genomics and Chromosome Evolution.</title>
        <authorList>
            <person name="Mudd A.B."/>
        </authorList>
    </citation>
    <scope>NUCLEOTIDE SEQUENCE</scope>
    <source>
        <strain evidence="1">237g6f4</strain>
        <tissue evidence="1">Blood</tissue>
    </source>
</reference>
<comment type="caution">
    <text evidence="1">The sequence shown here is derived from an EMBL/GenBank/DDBJ whole genome shotgun (WGS) entry which is preliminary data.</text>
</comment>
<dbReference type="EMBL" id="WNYA01000003">
    <property type="protein sequence ID" value="KAG8581335.1"/>
    <property type="molecule type" value="Genomic_DNA"/>
</dbReference>
<proteinExistence type="predicted"/>
<evidence type="ECO:0000313" key="2">
    <source>
        <dbReference type="Proteomes" id="UP000824782"/>
    </source>
</evidence>
<dbReference type="Proteomes" id="UP000824782">
    <property type="component" value="Unassembled WGS sequence"/>
</dbReference>